<evidence type="ECO:0000313" key="4">
    <source>
        <dbReference type="Proteomes" id="UP000776252"/>
    </source>
</evidence>
<name>A0ABS6BSE1_9CLOT</name>
<evidence type="ECO:0000259" key="2">
    <source>
        <dbReference type="Pfam" id="PF07261"/>
    </source>
</evidence>
<keyword evidence="4" id="KW-1185">Reference proteome</keyword>
<feature type="domain" description="DnaB/C C-terminal" evidence="2">
    <location>
        <begin position="251"/>
        <end position="320"/>
    </location>
</feature>
<evidence type="ECO:0000256" key="1">
    <source>
        <dbReference type="ARBA" id="ARBA00093462"/>
    </source>
</evidence>
<gene>
    <name evidence="3" type="ORF">KPL37_08735</name>
</gene>
<protein>
    <submittedName>
        <fullName evidence="3">DnaD domain protein</fullName>
    </submittedName>
</protein>
<dbReference type="EMBL" id="JAHLDV010000015">
    <property type="protein sequence ID" value="MBU3159836.1"/>
    <property type="molecule type" value="Genomic_DNA"/>
</dbReference>
<organism evidence="3 4">
    <name type="scientific">Clostridium frigoris</name>
    <dbReference type="NCBI Taxonomy" id="205327"/>
    <lineage>
        <taxon>Bacteria</taxon>
        <taxon>Bacillati</taxon>
        <taxon>Bacillota</taxon>
        <taxon>Clostridia</taxon>
        <taxon>Eubacteriales</taxon>
        <taxon>Clostridiaceae</taxon>
        <taxon>Clostridium</taxon>
    </lineage>
</organism>
<comment type="caution">
    <text evidence="3">The sequence shown here is derived from an EMBL/GenBank/DDBJ whole genome shotgun (WGS) entry which is preliminary data.</text>
</comment>
<evidence type="ECO:0000313" key="3">
    <source>
        <dbReference type="EMBL" id="MBU3159836.1"/>
    </source>
</evidence>
<dbReference type="Pfam" id="PF07261">
    <property type="entry name" value="DnaB_2"/>
    <property type="match status" value="1"/>
</dbReference>
<reference evidence="3 4" key="1">
    <citation type="submission" date="2021-06" db="EMBL/GenBank/DDBJ databases">
        <title>Clostridia strains as spoilage organisms.</title>
        <authorList>
            <person name="Wambui J."/>
            <person name="Stephan R."/>
            <person name="Stevens M.J.A."/>
        </authorList>
    </citation>
    <scope>NUCLEOTIDE SEQUENCE [LARGE SCALE GENOMIC DNA]</scope>
    <source>
        <strain evidence="3 4">DSM 14204</strain>
    </source>
</reference>
<comment type="similarity">
    <text evidence="1">Belongs to the DnaB/DnaD family.</text>
</comment>
<dbReference type="InterPro" id="IPR006343">
    <property type="entry name" value="DnaB/C_C"/>
</dbReference>
<sequence>MAKYRQLYTEFWSDDFVLELDPQEKLFYLYLLTNTKSTQCGIFQISPRLISLEAGYDKVLVAEMLKKFCDYKKILYCADTNEIMILNWIKYNIPNNVNVLVCIKKEAQNIKSKVLLKLLYEKYEVAGLDVDTIFKGLIVNVVPIDKNNLSPMKEDHFEDKSNNKIAIDTANKFIENTIIKPLNSPFIGATNTLPSNRIINKEQRIINKEEVEELVLKDKVIVKEVVTSKESLITKSENSAATSGGINTIIKIFEENVHAITPLVYEKILDFTKHVSDKVIIMAITEAVKYNAKSIKYISQIINSWISKGIKTAEQVIAYQRKWTSSNKSSINSGSRYEKPSKFCDYEQRSYDFDLLEKQLLGIA</sequence>
<dbReference type="InterPro" id="IPR053162">
    <property type="entry name" value="DnaD"/>
</dbReference>
<accession>A0ABS6BSE1</accession>
<proteinExistence type="inferred from homology"/>
<dbReference type="RefSeq" id="WP_216148090.1">
    <property type="nucleotide sequence ID" value="NZ_JAHLDV010000015.1"/>
</dbReference>
<dbReference type="Proteomes" id="UP000776252">
    <property type="component" value="Unassembled WGS sequence"/>
</dbReference>
<dbReference type="PANTHER" id="PTHR37293">
    <property type="entry name" value="PHAGE REPLICATION PROTEIN-RELATED"/>
    <property type="match status" value="1"/>
</dbReference>
<dbReference type="PANTHER" id="PTHR37293:SF5">
    <property type="entry name" value="DNA REPLICATION PROTEIN"/>
    <property type="match status" value="1"/>
</dbReference>
<dbReference type="NCBIfam" id="TIGR01446">
    <property type="entry name" value="DnaD_dom"/>
    <property type="match status" value="1"/>
</dbReference>